<name>A0ABM9HI50_9BACT</name>
<proteinExistence type="predicted"/>
<reference evidence="1 2" key="1">
    <citation type="submission" date="2022-09" db="EMBL/GenBank/DDBJ databases">
        <authorList>
            <person name="Kop L."/>
        </authorList>
    </citation>
    <scope>NUCLEOTIDE SEQUENCE [LARGE SCALE GENOMIC DNA]</scope>
    <source>
        <strain evidence="1 2">347</strain>
    </source>
</reference>
<organism evidence="1 2">
    <name type="scientific">Nitrospina watsonii</name>
    <dbReference type="NCBI Taxonomy" id="1323948"/>
    <lineage>
        <taxon>Bacteria</taxon>
        <taxon>Pseudomonadati</taxon>
        <taxon>Nitrospinota/Tectimicrobiota group</taxon>
        <taxon>Nitrospinota</taxon>
        <taxon>Nitrospinia</taxon>
        <taxon>Nitrospinales</taxon>
        <taxon>Nitrospinaceae</taxon>
        <taxon>Nitrospina</taxon>
    </lineage>
</organism>
<dbReference type="EMBL" id="OX336137">
    <property type="protein sequence ID" value="CAI2719738.1"/>
    <property type="molecule type" value="Genomic_DNA"/>
</dbReference>
<dbReference type="RefSeq" id="WP_282012549.1">
    <property type="nucleotide sequence ID" value="NZ_OX336137.1"/>
</dbReference>
<dbReference type="Proteomes" id="UP001157733">
    <property type="component" value="Chromosome"/>
</dbReference>
<evidence type="ECO:0000313" key="1">
    <source>
        <dbReference type="EMBL" id="CAI2719738.1"/>
    </source>
</evidence>
<gene>
    <name evidence="1" type="ORF">NSPWAT_2882</name>
</gene>
<sequence>MIVDAGLQHIADQLAEQAAAAMSHMAVGTGQTVESPADTALETELTRVAFTSKSRTDKKVVYVADFGPGVGTGALTEVGLFNAASGGSLLSRITFPVKNKGAGDSLQITLEHTYARQ</sequence>
<protein>
    <submittedName>
        <fullName evidence="1">Uncharacterized protein</fullName>
    </submittedName>
</protein>
<evidence type="ECO:0000313" key="2">
    <source>
        <dbReference type="Proteomes" id="UP001157733"/>
    </source>
</evidence>
<keyword evidence="2" id="KW-1185">Reference proteome</keyword>
<accession>A0ABM9HI50</accession>